<evidence type="ECO:0000313" key="3">
    <source>
        <dbReference type="Proteomes" id="UP001172737"/>
    </source>
</evidence>
<feature type="transmembrane region" description="Helical" evidence="1">
    <location>
        <begin position="29"/>
        <end position="47"/>
    </location>
</feature>
<keyword evidence="1" id="KW-0812">Transmembrane</keyword>
<evidence type="ECO:0000256" key="1">
    <source>
        <dbReference type="SAM" id="Phobius"/>
    </source>
</evidence>
<feature type="transmembrane region" description="Helical" evidence="1">
    <location>
        <begin position="5"/>
        <end position="23"/>
    </location>
</feature>
<dbReference type="EMBL" id="JAUHPX010000004">
    <property type="protein sequence ID" value="MDN4487979.1"/>
    <property type="molecule type" value="Genomic_DNA"/>
</dbReference>
<gene>
    <name evidence="2" type="ORF">QQX10_07340</name>
</gene>
<feature type="transmembrane region" description="Helical" evidence="1">
    <location>
        <begin position="54"/>
        <end position="73"/>
    </location>
</feature>
<name>A0AAW7M2T8_9MICO</name>
<dbReference type="RefSeq" id="WP_301118901.1">
    <property type="nucleotide sequence ID" value="NZ_JAUHPX010000004.1"/>
</dbReference>
<keyword evidence="3" id="KW-1185">Reference proteome</keyword>
<protein>
    <submittedName>
        <fullName evidence="2">Uncharacterized protein</fullName>
    </submittedName>
</protein>
<organism evidence="2 3">
    <name type="scientific">Demequina lignilytica</name>
    <dbReference type="NCBI Taxonomy" id="3051663"/>
    <lineage>
        <taxon>Bacteria</taxon>
        <taxon>Bacillati</taxon>
        <taxon>Actinomycetota</taxon>
        <taxon>Actinomycetes</taxon>
        <taxon>Micrococcales</taxon>
        <taxon>Demequinaceae</taxon>
        <taxon>Demequina</taxon>
    </lineage>
</organism>
<dbReference type="AlphaFoldDB" id="A0AAW7M2T8"/>
<sequence length="119" mass="11880">MARIIGSYVVIALLGAIVALVGGGAHRSYGWVGLTLCVLLVGVASVFARTWRGFAGLGVLAGAWMLVTVPLAGEGPGGSALIAVDALGLGWVIGGSVAVVVAAFLPRSLLLGRDEAVRA</sequence>
<feature type="transmembrane region" description="Helical" evidence="1">
    <location>
        <begin position="79"/>
        <end position="105"/>
    </location>
</feature>
<keyword evidence="1" id="KW-1133">Transmembrane helix</keyword>
<accession>A0AAW7M2T8</accession>
<comment type="caution">
    <text evidence="2">The sequence shown here is derived from an EMBL/GenBank/DDBJ whole genome shotgun (WGS) entry which is preliminary data.</text>
</comment>
<reference evidence="2" key="1">
    <citation type="submission" date="2023-06" db="EMBL/GenBank/DDBJ databases">
        <title>Sysu t00039.</title>
        <authorList>
            <person name="Gao L."/>
            <person name="Fang B.-Z."/>
            <person name="Li W.-J."/>
        </authorList>
    </citation>
    <scope>NUCLEOTIDE SEQUENCE</scope>
    <source>
        <strain evidence="2">SYSU T00039</strain>
    </source>
</reference>
<dbReference type="Proteomes" id="UP001172737">
    <property type="component" value="Unassembled WGS sequence"/>
</dbReference>
<keyword evidence="1" id="KW-0472">Membrane</keyword>
<evidence type="ECO:0000313" key="2">
    <source>
        <dbReference type="EMBL" id="MDN4487979.1"/>
    </source>
</evidence>
<proteinExistence type="predicted"/>